<dbReference type="Proteomes" id="UP000002899">
    <property type="component" value="Chromosome III"/>
</dbReference>
<keyword evidence="2" id="KW-1185">Reference proteome</keyword>
<reference evidence="1 2" key="3">
    <citation type="journal article" date="2016" name="Sci. Rep.">
        <title>Genome-wide diversity and gene expression profiling of Babesia microti isolates identify polymorphic genes that mediate host-pathogen interactions.</title>
        <authorList>
            <person name="Silva J.C."/>
            <person name="Cornillot E."/>
            <person name="McCracken C."/>
            <person name="Usmani-Brown S."/>
            <person name="Dwivedi A."/>
            <person name="Ifeonu O.O."/>
            <person name="Crabtree J."/>
            <person name="Gotia H.T."/>
            <person name="Virji A.Z."/>
            <person name="Reynes C."/>
            <person name="Colinge J."/>
            <person name="Kumar V."/>
            <person name="Lawres L."/>
            <person name="Pazzi J.E."/>
            <person name="Pablo J.V."/>
            <person name="Hung C."/>
            <person name="Brancato J."/>
            <person name="Kumari P."/>
            <person name="Orvis J."/>
            <person name="Tretina K."/>
            <person name="Chibucos M."/>
            <person name="Ott S."/>
            <person name="Sadzewicz L."/>
            <person name="Sengamalay N."/>
            <person name="Shetty A.C."/>
            <person name="Su Q."/>
            <person name="Tallon L."/>
            <person name="Fraser C.M."/>
            <person name="Frutos R."/>
            <person name="Molina D.M."/>
            <person name="Krause P.J."/>
            <person name="Ben Mamoun C."/>
        </authorList>
    </citation>
    <scope>NUCLEOTIDE SEQUENCE [LARGE SCALE GENOMIC DNA]</scope>
    <source>
        <strain evidence="1 2">RI</strain>
    </source>
</reference>
<proteinExistence type="predicted"/>
<accession>A0A0K3AM77</accession>
<dbReference type="EMBL" id="LN871598">
    <property type="protein sequence ID" value="CTQ40844.1"/>
    <property type="molecule type" value="Genomic_DNA"/>
</dbReference>
<dbReference type="KEGG" id="bmic:BMR1_03g01225"/>
<evidence type="ECO:0000313" key="2">
    <source>
        <dbReference type="Proteomes" id="UP000002899"/>
    </source>
</evidence>
<evidence type="ECO:0000313" key="1">
    <source>
        <dbReference type="EMBL" id="CTQ40844.1"/>
    </source>
</evidence>
<reference evidence="1 2" key="1">
    <citation type="journal article" date="2012" name="Nucleic Acids Res.">
        <title>Sequencing of the smallest Apicomplexan genome from the human pathogen Babesia microti.</title>
        <authorList>
            <person name="Cornillot E."/>
            <person name="Hadj-Kaddour K."/>
            <person name="Dassouli A."/>
            <person name="Noel B."/>
            <person name="Ranwez V."/>
            <person name="Vacherie B."/>
            <person name="Augagneur Y."/>
            <person name="Bres V."/>
            <person name="Duclos A."/>
            <person name="Randazzo S."/>
            <person name="Carcy B."/>
            <person name="Debierre-Grockiego F."/>
            <person name="Delbecq S."/>
            <person name="Moubri-Menage K."/>
            <person name="Shams-Eldin H."/>
            <person name="Usmani-Brown S."/>
            <person name="Bringaud F."/>
            <person name="Wincker P."/>
            <person name="Vivares C.P."/>
            <person name="Schwarz R.T."/>
            <person name="Schetters T.P."/>
            <person name="Krause P.J."/>
            <person name="Gorenflot A."/>
            <person name="Berry V."/>
            <person name="Barbe V."/>
            <person name="Ben Mamoun C."/>
        </authorList>
    </citation>
    <scope>NUCLEOTIDE SEQUENCE [LARGE SCALE GENOMIC DNA]</scope>
    <source>
        <strain evidence="1 2">RI</strain>
    </source>
</reference>
<name>A0A0K3AM77_BABMR</name>
<dbReference type="VEuPathDB" id="PiroplasmaDB:BMR1_03g01225"/>
<reference evidence="1 2" key="2">
    <citation type="journal article" date="2013" name="PLoS ONE">
        <title>Whole genome mapping and re-organization of the nuclear and mitochondrial genomes of Babesia microti isolates.</title>
        <authorList>
            <person name="Cornillot E."/>
            <person name="Dassouli A."/>
            <person name="Garg A."/>
            <person name="Pachikara N."/>
            <person name="Randazzo S."/>
            <person name="Depoix D."/>
            <person name="Carcy B."/>
            <person name="Delbecq S."/>
            <person name="Frutos R."/>
            <person name="Silva J.C."/>
            <person name="Sutton R."/>
            <person name="Krause P.J."/>
            <person name="Mamoun C.B."/>
        </authorList>
    </citation>
    <scope>NUCLEOTIDE SEQUENCE [LARGE SCALE GENOMIC DNA]</scope>
    <source>
        <strain evidence="1 2">RI</strain>
    </source>
</reference>
<dbReference type="AlphaFoldDB" id="A0A0K3AM77"/>
<gene>
    <name evidence="1" type="ORF">BMR1_03g01225</name>
</gene>
<protein>
    <submittedName>
        <fullName evidence="1">Uncharacterized protein</fullName>
    </submittedName>
</protein>
<sequence>MNNLLTSIPKIGIIGLIPPITTSTYNFLVCALENGLSVAPFPQFSVNHLEEWKIISSKAKISTIIGINDQYHQLKTIANTFGISGNVILSSEIVSLANYESFLKAGQFYISNLIKIRQCARDITNIKGQIIYYSNNRNFTTIDTTLLESLERHVIDSILKHCKIEKNDTIICCSNSHLSYVLMLLLNKLTRCRLRFINDCSINKDCLQDNVKIKDSNKSFEIWQMINEISGNVIILLNNSLLLELEKTYNVNFSGSANKISCILNVDKLSFEDGYYSDVFSNAIMPSILEFPLFDRNPITVGPFKSPFVRKKDLMKARPEGFVKRVPIQGKRWGNFTGRNRNWTLLFK</sequence>
<dbReference type="RefSeq" id="XP_012648855.1">
    <property type="nucleotide sequence ID" value="XM_012793401.1"/>
</dbReference>
<dbReference type="OrthoDB" id="364658at2759"/>
<organism evidence="1 2">
    <name type="scientific">Babesia microti (strain RI)</name>
    <dbReference type="NCBI Taxonomy" id="1133968"/>
    <lineage>
        <taxon>Eukaryota</taxon>
        <taxon>Sar</taxon>
        <taxon>Alveolata</taxon>
        <taxon>Apicomplexa</taxon>
        <taxon>Aconoidasida</taxon>
        <taxon>Piroplasmida</taxon>
        <taxon>Babesiidae</taxon>
        <taxon>Babesia</taxon>
    </lineage>
</organism>
<dbReference type="GeneID" id="24424879"/>